<evidence type="ECO:0000259" key="1">
    <source>
        <dbReference type="Pfam" id="PF09643"/>
    </source>
</evidence>
<dbReference type="EMBL" id="SPQQ01000010">
    <property type="protein sequence ID" value="TGE35899.1"/>
    <property type="molecule type" value="Genomic_DNA"/>
</dbReference>
<dbReference type="AlphaFoldDB" id="A0A4Z0R040"/>
<feature type="domain" description="YopX protein" evidence="1">
    <location>
        <begin position="65"/>
        <end position="145"/>
    </location>
</feature>
<dbReference type="InterPro" id="IPR019096">
    <property type="entry name" value="YopX_protein"/>
</dbReference>
<reference evidence="2 3" key="1">
    <citation type="submission" date="2019-03" db="EMBL/GenBank/DDBJ databases">
        <title>Draft Genome Sequence of Desulfosporosinus fructosivorans Strain 63.6F, Isolated from Marine Sediment in the Baltic Sea.</title>
        <authorList>
            <person name="Hausmann B."/>
            <person name="Vandieken V."/>
            <person name="Pjevac P."/>
            <person name="Schreck K."/>
            <person name="Herbold C.W."/>
            <person name="Loy A."/>
        </authorList>
    </citation>
    <scope>NUCLEOTIDE SEQUENCE [LARGE SCALE GENOMIC DNA]</scope>
    <source>
        <strain evidence="2 3">63.6F</strain>
    </source>
</reference>
<name>A0A4Z0R040_9FIRM</name>
<dbReference type="Gene3D" id="2.30.30.290">
    <property type="entry name" value="YopX-like domains"/>
    <property type="match status" value="1"/>
</dbReference>
<dbReference type="SUPFAM" id="SSF159006">
    <property type="entry name" value="YopX-like"/>
    <property type="match status" value="1"/>
</dbReference>
<keyword evidence="3" id="KW-1185">Reference proteome</keyword>
<proteinExistence type="predicted"/>
<evidence type="ECO:0000313" key="3">
    <source>
        <dbReference type="Proteomes" id="UP000298460"/>
    </source>
</evidence>
<sequence>MGREIKFRGKRIDNEMGEFVYGSLFKGETAEGKQLAYIIPCGTRYEVMNGRLHRNTPLFEVDPETVGQFIWLRDSTRTKEYPEGQEIYDTDLLHNEKVLNYPVRIIFDKELGAYMIHTQSDFLGNAVYKYHLKVFGNSHDNPELITGPQL</sequence>
<dbReference type="OrthoDB" id="1809393at2"/>
<organism evidence="2 3">
    <name type="scientific">Desulfosporosinus fructosivorans</name>
    <dbReference type="NCBI Taxonomy" id="2018669"/>
    <lineage>
        <taxon>Bacteria</taxon>
        <taxon>Bacillati</taxon>
        <taxon>Bacillota</taxon>
        <taxon>Clostridia</taxon>
        <taxon>Eubacteriales</taxon>
        <taxon>Desulfitobacteriaceae</taxon>
        <taxon>Desulfosporosinus</taxon>
    </lineage>
</organism>
<comment type="caution">
    <text evidence="2">The sequence shown here is derived from an EMBL/GenBank/DDBJ whole genome shotgun (WGS) entry which is preliminary data.</text>
</comment>
<dbReference type="RefSeq" id="WP_135550874.1">
    <property type="nucleotide sequence ID" value="NZ_SPQQ01000010.1"/>
</dbReference>
<accession>A0A4Z0R040</accession>
<dbReference type="InterPro" id="IPR023385">
    <property type="entry name" value="YopX-like_C"/>
</dbReference>
<dbReference type="Proteomes" id="UP000298460">
    <property type="component" value="Unassembled WGS sequence"/>
</dbReference>
<dbReference type="Pfam" id="PF09643">
    <property type="entry name" value="YopX"/>
    <property type="match status" value="1"/>
</dbReference>
<evidence type="ECO:0000313" key="2">
    <source>
        <dbReference type="EMBL" id="TGE35899.1"/>
    </source>
</evidence>
<protein>
    <recommendedName>
        <fullName evidence="1">YopX protein domain-containing protein</fullName>
    </recommendedName>
</protein>
<gene>
    <name evidence="2" type="ORF">E4K67_22545</name>
</gene>